<keyword evidence="2" id="KW-1185">Reference proteome</keyword>
<comment type="caution">
    <text evidence="1">The sequence shown here is derived from an EMBL/GenBank/DDBJ whole genome shotgun (WGS) entry which is preliminary data.</text>
</comment>
<sequence length="215" mass="25363">MSLNKDMQALIDSIRLPVLFFLPDKLVEDESDDIKQQLEDIGFIKQLFFLDKDNRVSNYKEGIDDYAILEKQKLLKSNIFQLLELKSKLDSKSFDYLLTNYNNELKSWLWSSQWLSDNAKHQVKGYSKVMQSTLKTQKNALRDHQLELIRQFPKLIRFINEEESKETINNRLKAYNSKVKKLGSNTNNYNNNNRVLLTEADADKYLLKTVFNIKQ</sequence>
<dbReference type="Proteomes" id="UP000295714">
    <property type="component" value="Unassembled WGS sequence"/>
</dbReference>
<dbReference type="OrthoDB" id="1440387at2"/>
<gene>
    <name evidence="1" type="ORF">DFQ05_2639</name>
</gene>
<reference evidence="1 2" key="1">
    <citation type="journal article" date="2015" name="Stand. Genomic Sci.">
        <title>Genomic Encyclopedia of Bacterial and Archaeal Type Strains, Phase III: the genomes of soil and plant-associated and newly described type strains.</title>
        <authorList>
            <person name="Whitman W.B."/>
            <person name="Woyke T."/>
            <person name="Klenk H.P."/>
            <person name="Zhou Y."/>
            <person name="Lilburn T.G."/>
            <person name="Beck B.J."/>
            <person name="De Vos P."/>
            <person name="Vandamme P."/>
            <person name="Eisen J.A."/>
            <person name="Garrity G."/>
            <person name="Hugenholtz P."/>
            <person name="Kyrpides N.C."/>
        </authorList>
    </citation>
    <scope>NUCLEOTIDE SEQUENCE [LARGE SCALE GENOMIC DNA]</scope>
    <source>
        <strain evidence="1 2">CECT 8445</strain>
    </source>
</reference>
<name>A0A4R1KM96_9FLAO</name>
<dbReference type="EMBL" id="SMGI01000005">
    <property type="protein sequence ID" value="TCK64899.1"/>
    <property type="molecule type" value="Genomic_DNA"/>
</dbReference>
<evidence type="ECO:0000313" key="1">
    <source>
        <dbReference type="EMBL" id="TCK64899.1"/>
    </source>
</evidence>
<dbReference type="AlphaFoldDB" id="A0A4R1KM96"/>
<protein>
    <submittedName>
        <fullName evidence="1">Uncharacterized protein</fullName>
    </submittedName>
</protein>
<accession>A0A4R1KM96</accession>
<dbReference type="RefSeq" id="WP_132705989.1">
    <property type="nucleotide sequence ID" value="NZ_SMGI01000005.1"/>
</dbReference>
<evidence type="ECO:0000313" key="2">
    <source>
        <dbReference type="Proteomes" id="UP000295714"/>
    </source>
</evidence>
<proteinExistence type="predicted"/>
<organism evidence="1 2">
    <name type="scientific">Winogradskyella wandonensis</name>
    <dbReference type="NCBI Taxonomy" id="1442586"/>
    <lineage>
        <taxon>Bacteria</taxon>
        <taxon>Pseudomonadati</taxon>
        <taxon>Bacteroidota</taxon>
        <taxon>Flavobacteriia</taxon>
        <taxon>Flavobacteriales</taxon>
        <taxon>Flavobacteriaceae</taxon>
        <taxon>Winogradskyella</taxon>
    </lineage>
</organism>